<evidence type="ECO:0000313" key="9">
    <source>
        <dbReference type="EMBL" id="KAG9511413.1"/>
    </source>
</evidence>
<keyword evidence="10" id="KW-1185">Reference proteome</keyword>
<evidence type="ECO:0000256" key="5">
    <source>
        <dbReference type="ARBA" id="ARBA00041078"/>
    </source>
</evidence>
<evidence type="ECO:0000256" key="7">
    <source>
        <dbReference type="SAM" id="MobiDB-lite"/>
    </source>
</evidence>
<keyword evidence="8" id="KW-0472">Membrane</keyword>
<feature type="compositionally biased region" description="Low complexity" evidence="7">
    <location>
        <begin position="157"/>
        <end position="190"/>
    </location>
</feature>
<feature type="region of interest" description="Disordered" evidence="7">
    <location>
        <begin position="143"/>
        <end position="236"/>
    </location>
</feature>
<dbReference type="PANTHER" id="PTHR22761">
    <property type="entry name" value="CHARGED MULTIVESICULAR BODY PROTEIN"/>
    <property type="match status" value="1"/>
</dbReference>
<keyword evidence="3 6" id="KW-0175">Coiled coil</keyword>
<dbReference type="Proteomes" id="UP000825002">
    <property type="component" value="Unassembled WGS sequence"/>
</dbReference>
<evidence type="ECO:0000256" key="6">
    <source>
        <dbReference type="SAM" id="Coils"/>
    </source>
</evidence>
<name>A0ABQ7SDB6_9ACAR</name>
<keyword evidence="2" id="KW-0732">Signal</keyword>
<comment type="caution">
    <text evidence="9">The sequence shown here is derived from an EMBL/GenBank/DDBJ whole genome shotgun (WGS) entry which is preliminary data.</text>
</comment>
<evidence type="ECO:0000256" key="4">
    <source>
        <dbReference type="ARBA" id="ARBA00023180"/>
    </source>
</evidence>
<keyword evidence="4" id="KW-0325">Glycoprotein</keyword>
<keyword evidence="8" id="KW-1133">Transmembrane helix</keyword>
<dbReference type="PANTHER" id="PTHR22761:SF12">
    <property type="entry name" value="CHARGED MULTIVESICULAR BODY PROTEIN 5"/>
    <property type="match status" value="1"/>
</dbReference>
<reference evidence="9 10" key="1">
    <citation type="submission" date="2020-10" db="EMBL/GenBank/DDBJ databases">
        <authorList>
            <person name="Klimov P.B."/>
            <person name="Dyachkov S.M."/>
            <person name="Chetverikov P.E."/>
        </authorList>
    </citation>
    <scope>NUCLEOTIDE SEQUENCE [LARGE SCALE GENOMIC DNA]</scope>
    <source>
        <strain evidence="9">BMOC 18-1129-001#AD2665</strain>
        <tissue evidence="9">Entire mites</tissue>
    </source>
</reference>
<feature type="coiled-coil region" evidence="6">
    <location>
        <begin position="421"/>
        <end position="448"/>
    </location>
</feature>
<evidence type="ECO:0000256" key="8">
    <source>
        <dbReference type="SAM" id="Phobius"/>
    </source>
</evidence>
<comment type="similarity">
    <text evidence="1">Belongs to the SNF7 family.</text>
</comment>
<protein>
    <recommendedName>
        <fullName evidence="5">Charged multivesicular body protein 5</fullName>
    </recommendedName>
</protein>
<evidence type="ECO:0000256" key="2">
    <source>
        <dbReference type="ARBA" id="ARBA00022729"/>
    </source>
</evidence>
<dbReference type="Pfam" id="PF17064">
    <property type="entry name" value="QVR"/>
    <property type="match status" value="1"/>
</dbReference>
<accession>A0ABQ7SDB6</accession>
<keyword evidence="8" id="KW-0812">Transmembrane</keyword>
<dbReference type="CDD" id="cd23592">
    <property type="entry name" value="TFP_LU_ECD_Crok"/>
    <property type="match status" value="1"/>
</dbReference>
<feature type="transmembrane region" description="Helical" evidence="8">
    <location>
        <begin position="20"/>
        <end position="38"/>
    </location>
</feature>
<dbReference type="Pfam" id="PF03357">
    <property type="entry name" value="Snf7"/>
    <property type="match status" value="1"/>
</dbReference>
<gene>
    <name evidence="9" type="primary">Chmp5</name>
    <name evidence="9" type="ORF">GZH46_00007</name>
</gene>
<evidence type="ECO:0000256" key="1">
    <source>
        <dbReference type="ARBA" id="ARBA00006190"/>
    </source>
</evidence>
<evidence type="ECO:0000313" key="10">
    <source>
        <dbReference type="Proteomes" id="UP000825002"/>
    </source>
</evidence>
<evidence type="ECO:0000256" key="3">
    <source>
        <dbReference type="ARBA" id="ARBA00023054"/>
    </source>
</evidence>
<organism evidence="9 10">
    <name type="scientific">Fragariocoptes setiger</name>
    <dbReference type="NCBI Taxonomy" id="1670756"/>
    <lineage>
        <taxon>Eukaryota</taxon>
        <taxon>Metazoa</taxon>
        <taxon>Ecdysozoa</taxon>
        <taxon>Arthropoda</taxon>
        <taxon>Chelicerata</taxon>
        <taxon>Arachnida</taxon>
        <taxon>Acari</taxon>
        <taxon>Acariformes</taxon>
        <taxon>Trombidiformes</taxon>
        <taxon>Prostigmata</taxon>
        <taxon>Eupodina</taxon>
        <taxon>Eriophyoidea</taxon>
        <taxon>Phytoptidae</taxon>
        <taxon>Fragariocoptes</taxon>
    </lineage>
</organism>
<dbReference type="EMBL" id="JAIFTH010000003">
    <property type="protein sequence ID" value="KAG9511413.1"/>
    <property type="molecule type" value="Genomic_DNA"/>
</dbReference>
<dbReference type="Gene3D" id="6.10.250.1710">
    <property type="match status" value="1"/>
</dbReference>
<sequence length="794" mass="89422">MLNPRQRVSSPRGRYEAVRVILLALIVTTIITLLVNIGSSEQKKIKLKDIKKAKKLAALLLLPQKKKYYAVPFPVPLPIFVKRQNVYHQVPVIHKQIEQPYPAEPIYMPEPYYETEHQYTSNDHYIGDEQPYKVNYAKISQPSNAKYQSYESPQTKQQHQSTPLQIQQQPQPSQSQQQQQQQQQQLQPQSTYGQRKPKDVTEKLSPPNAESAVPQVSKQVLSQPIDKPQYNSHGGYERQTNAMALPEMQHYRTQSDLIRAASDAYEFVPVIAAPPADLFASSSTGGVALQHPTRHMISAPLITPQWSVYSRQHSHYIPTQIIAGGVQHNPSDDMMEAQSGISIALPQLPSPAALIPSRIASSPSYTYNLRRKETILSWHEKAVCLSAGSRTYQLIAKSPNMNRLFGRSKPTAPGPSILDVIQSVDQRVEQFDKKIAMLDKELLKYREQMNKMRDGPGKQSVQQKAIRVLKQKKMYESQRENLIQQSFNMEQTNFATQMLKETKTTVDAMRAGVKQMKQEYKNVNIDDIESVQDDLEEMLADANEVQEVLGRTYGVPDVDESELEAELEALGEELQQDTDTSFLDEVKAPVSALPTVGDKEAVVPTPQHVKEMHNPNLASAPAPDNKDPIQEPCITPVSAIKCWVCQSNVDPKCADPFDNSTLPITDCDAYPRNDLAIPKSDYEILQEKQTFGLTNQQPINNSFKATMCRKIRQKVNGEWRTIRNCAYLGQPGEGQGNENYCLMRKGSYDIFMESCTCNSKDGCNPGSRIITNLSLMVTSTGLSICLFLISRRFG</sequence>
<feature type="compositionally biased region" description="Polar residues" evidence="7">
    <location>
        <begin position="143"/>
        <end position="156"/>
    </location>
</feature>
<proteinExistence type="inferred from homology"/>
<dbReference type="InterPro" id="IPR005024">
    <property type="entry name" value="Snf7_fam"/>
</dbReference>
<feature type="coiled-coil region" evidence="6">
    <location>
        <begin position="499"/>
        <end position="580"/>
    </location>
</feature>
<dbReference type="InterPro" id="IPR031424">
    <property type="entry name" value="QVR-like"/>
</dbReference>